<gene>
    <name evidence="2" type="ORF">BAUCODRAFT_333358</name>
</gene>
<feature type="compositionally biased region" description="Polar residues" evidence="1">
    <location>
        <begin position="19"/>
        <end position="32"/>
    </location>
</feature>
<keyword evidence="3" id="KW-1185">Reference proteome</keyword>
<name>M2LB59_BAUPA</name>
<dbReference type="AlphaFoldDB" id="M2LB59"/>
<evidence type="ECO:0000313" key="3">
    <source>
        <dbReference type="Proteomes" id="UP000011761"/>
    </source>
</evidence>
<dbReference type="RefSeq" id="XP_007681955.1">
    <property type="nucleotide sequence ID" value="XM_007683765.1"/>
</dbReference>
<protein>
    <submittedName>
        <fullName evidence="2">Uncharacterized protein</fullName>
    </submittedName>
</protein>
<organism evidence="2 3">
    <name type="scientific">Baudoinia panamericana (strain UAMH 10762)</name>
    <name type="common">Angels' share fungus</name>
    <name type="synonym">Baudoinia compniacensis (strain UAMH 10762)</name>
    <dbReference type="NCBI Taxonomy" id="717646"/>
    <lineage>
        <taxon>Eukaryota</taxon>
        <taxon>Fungi</taxon>
        <taxon>Dikarya</taxon>
        <taxon>Ascomycota</taxon>
        <taxon>Pezizomycotina</taxon>
        <taxon>Dothideomycetes</taxon>
        <taxon>Dothideomycetidae</taxon>
        <taxon>Mycosphaerellales</taxon>
        <taxon>Teratosphaeriaceae</taxon>
        <taxon>Baudoinia</taxon>
    </lineage>
</organism>
<dbReference type="GeneID" id="19112098"/>
<dbReference type="KEGG" id="bcom:BAUCODRAFT_333358"/>
<feature type="region of interest" description="Disordered" evidence="1">
    <location>
        <begin position="1"/>
        <end position="32"/>
    </location>
</feature>
<reference evidence="2 3" key="1">
    <citation type="journal article" date="2012" name="PLoS Pathog.">
        <title>Diverse lifestyles and strategies of plant pathogenesis encoded in the genomes of eighteen Dothideomycetes fungi.</title>
        <authorList>
            <person name="Ohm R.A."/>
            <person name="Feau N."/>
            <person name="Henrissat B."/>
            <person name="Schoch C.L."/>
            <person name="Horwitz B.A."/>
            <person name="Barry K.W."/>
            <person name="Condon B.J."/>
            <person name="Copeland A.C."/>
            <person name="Dhillon B."/>
            <person name="Glaser F."/>
            <person name="Hesse C.N."/>
            <person name="Kosti I."/>
            <person name="LaButti K."/>
            <person name="Lindquist E.A."/>
            <person name="Lucas S."/>
            <person name="Salamov A.A."/>
            <person name="Bradshaw R.E."/>
            <person name="Ciuffetti L."/>
            <person name="Hamelin R.C."/>
            <person name="Kema G.H.J."/>
            <person name="Lawrence C."/>
            <person name="Scott J.A."/>
            <person name="Spatafora J.W."/>
            <person name="Turgeon B.G."/>
            <person name="de Wit P.J.G.M."/>
            <person name="Zhong S."/>
            <person name="Goodwin S.B."/>
            <person name="Grigoriev I.V."/>
        </authorList>
    </citation>
    <scope>NUCLEOTIDE SEQUENCE [LARGE SCALE GENOMIC DNA]</scope>
    <source>
        <strain evidence="2 3">UAMH 10762</strain>
    </source>
</reference>
<dbReference type="Proteomes" id="UP000011761">
    <property type="component" value="Unassembled WGS sequence"/>
</dbReference>
<accession>M2LB59</accession>
<proteinExistence type="predicted"/>
<evidence type="ECO:0000256" key="1">
    <source>
        <dbReference type="SAM" id="MobiDB-lite"/>
    </source>
</evidence>
<evidence type="ECO:0000313" key="2">
    <source>
        <dbReference type="EMBL" id="EMC91042.1"/>
    </source>
</evidence>
<dbReference type="HOGENOM" id="CLU_2359378_0_0_1"/>
<dbReference type="EMBL" id="KB445565">
    <property type="protein sequence ID" value="EMC91042.1"/>
    <property type="molecule type" value="Genomic_DNA"/>
</dbReference>
<sequence>MSLVCRVDGGGRGVGSVVLSSPTSDPPSDQNIYMLTRDQSCLRRVSRQLFRRVEHARSLGGGEVPWSSPKGRHYALSPLMSLVYEGGLPHSPHSCP</sequence>